<sequence>MFGKTNTEQSHIIKNSLEMKLPSYEPSSALRLVWNFHSVSSCKCFHNHGTFTRVIGISHRKSLRDSTIHPGKGLLSSSRKGGMRTPHEALGNIAQFEVPTSASSRWVQHLQGNRINERATSRILLHTRVMDHKLHFREICTEPTSIRVPPIASIHSLNREHSPIILLNSGYHRHIDLLLLCTSEAPSGTTSTISPCFCPDLMYSTNPEIVQLGMASWAVTTEPFICEGLGPSWKFPLGSKPAYQVVLFIEAIYQTHSNHEFH</sequence>
<evidence type="ECO:0000313" key="1">
    <source>
        <dbReference type="EMBL" id="KAF7843289.1"/>
    </source>
</evidence>
<name>A0A834XF81_9FABA</name>
<organism evidence="1 2">
    <name type="scientific">Senna tora</name>
    <dbReference type="NCBI Taxonomy" id="362788"/>
    <lineage>
        <taxon>Eukaryota</taxon>
        <taxon>Viridiplantae</taxon>
        <taxon>Streptophyta</taxon>
        <taxon>Embryophyta</taxon>
        <taxon>Tracheophyta</taxon>
        <taxon>Spermatophyta</taxon>
        <taxon>Magnoliopsida</taxon>
        <taxon>eudicotyledons</taxon>
        <taxon>Gunneridae</taxon>
        <taxon>Pentapetalae</taxon>
        <taxon>rosids</taxon>
        <taxon>fabids</taxon>
        <taxon>Fabales</taxon>
        <taxon>Fabaceae</taxon>
        <taxon>Caesalpinioideae</taxon>
        <taxon>Cassia clade</taxon>
        <taxon>Senna</taxon>
    </lineage>
</organism>
<accession>A0A834XF81</accession>
<proteinExistence type="predicted"/>
<evidence type="ECO:0000313" key="2">
    <source>
        <dbReference type="Proteomes" id="UP000634136"/>
    </source>
</evidence>
<dbReference type="Proteomes" id="UP000634136">
    <property type="component" value="Unassembled WGS sequence"/>
</dbReference>
<comment type="caution">
    <text evidence="1">The sequence shown here is derived from an EMBL/GenBank/DDBJ whole genome shotgun (WGS) entry which is preliminary data.</text>
</comment>
<protein>
    <submittedName>
        <fullName evidence="1">Uncharacterized protein</fullName>
    </submittedName>
</protein>
<keyword evidence="2" id="KW-1185">Reference proteome</keyword>
<dbReference type="AlphaFoldDB" id="A0A834XF81"/>
<dbReference type="EMBL" id="JAAIUW010000001">
    <property type="protein sequence ID" value="KAF7843289.1"/>
    <property type="molecule type" value="Genomic_DNA"/>
</dbReference>
<gene>
    <name evidence="1" type="ORF">G2W53_000194</name>
</gene>
<reference evidence="1" key="1">
    <citation type="submission" date="2020-09" db="EMBL/GenBank/DDBJ databases">
        <title>Genome-Enabled Discovery of Anthraquinone Biosynthesis in Senna tora.</title>
        <authorList>
            <person name="Kang S.-H."/>
            <person name="Pandey R.P."/>
            <person name="Lee C.-M."/>
            <person name="Sim J.-S."/>
            <person name="Jeong J.-T."/>
            <person name="Choi B.-S."/>
            <person name="Jung M."/>
            <person name="Ginzburg D."/>
            <person name="Zhao K."/>
            <person name="Won S.Y."/>
            <person name="Oh T.-J."/>
            <person name="Yu Y."/>
            <person name="Kim N.-H."/>
            <person name="Lee O.R."/>
            <person name="Lee T.-H."/>
            <person name="Bashyal P."/>
            <person name="Kim T.-S."/>
            <person name="Lee W.-H."/>
            <person name="Kawkins C."/>
            <person name="Kim C.-K."/>
            <person name="Kim J.S."/>
            <person name="Ahn B.O."/>
            <person name="Rhee S.Y."/>
            <person name="Sohng J.K."/>
        </authorList>
    </citation>
    <scope>NUCLEOTIDE SEQUENCE</scope>
    <source>
        <tissue evidence="1">Leaf</tissue>
    </source>
</reference>